<dbReference type="Gene3D" id="1.25.40.20">
    <property type="entry name" value="Ankyrin repeat-containing domain"/>
    <property type="match status" value="1"/>
</dbReference>
<keyword evidence="1" id="KW-0677">Repeat</keyword>
<dbReference type="PROSITE" id="PS50297">
    <property type="entry name" value="ANK_REP_REGION"/>
    <property type="match status" value="1"/>
</dbReference>
<dbReference type="SMART" id="SM00248">
    <property type="entry name" value="ANK"/>
    <property type="match status" value="4"/>
</dbReference>
<reference evidence="4" key="1">
    <citation type="journal article" date="2023" name="Nat. Commun.">
        <title>Diploid and tetraploid genomes of Acorus and the evolution of monocots.</title>
        <authorList>
            <person name="Ma L."/>
            <person name="Liu K.W."/>
            <person name="Li Z."/>
            <person name="Hsiao Y.Y."/>
            <person name="Qi Y."/>
            <person name="Fu T."/>
            <person name="Tang G.D."/>
            <person name="Zhang D."/>
            <person name="Sun W.H."/>
            <person name="Liu D.K."/>
            <person name="Li Y."/>
            <person name="Chen G.Z."/>
            <person name="Liu X.D."/>
            <person name="Liao X.Y."/>
            <person name="Jiang Y.T."/>
            <person name="Yu X."/>
            <person name="Hao Y."/>
            <person name="Huang J."/>
            <person name="Zhao X.W."/>
            <person name="Ke S."/>
            <person name="Chen Y.Y."/>
            <person name="Wu W.L."/>
            <person name="Hsu J.L."/>
            <person name="Lin Y.F."/>
            <person name="Huang M.D."/>
            <person name="Li C.Y."/>
            <person name="Huang L."/>
            <person name="Wang Z.W."/>
            <person name="Zhao X."/>
            <person name="Zhong W.Y."/>
            <person name="Peng D.H."/>
            <person name="Ahmad S."/>
            <person name="Lan S."/>
            <person name="Zhang J.S."/>
            <person name="Tsai W.C."/>
            <person name="Van de Peer Y."/>
            <person name="Liu Z.J."/>
        </authorList>
    </citation>
    <scope>NUCLEOTIDE SEQUENCE</scope>
    <source>
        <strain evidence="4">CP</strain>
    </source>
</reference>
<dbReference type="Pfam" id="PF12796">
    <property type="entry name" value="Ank_2"/>
    <property type="match status" value="2"/>
</dbReference>
<feature type="repeat" description="ANK" evidence="3">
    <location>
        <begin position="102"/>
        <end position="124"/>
    </location>
</feature>
<organism evidence="4 5">
    <name type="scientific">Acorus calamus</name>
    <name type="common">Sweet flag</name>
    <dbReference type="NCBI Taxonomy" id="4465"/>
    <lineage>
        <taxon>Eukaryota</taxon>
        <taxon>Viridiplantae</taxon>
        <taxon>Streptophyta</taxon>
        <taxon>Embryophyta</taxon>
        <taxon>Tracheophyta</taxon>
        <taxon>Spermatophyta</taxon>
        <taxon>Magnoliopsida</taxon>
        <taxon>Liliopsida</taxon>
        <taxon>Acoraceae</taxon>
        <taxon>Acorus</taxon>
    </lineage>
</organism>
<dbReference type="InterPro" id="IPR002110">
    <property type="entry name" value="Ankyrin_rpt"/>
</dbReference>
<proteinExistence type="predicted"/>
<reference evidence="4" key="2">
    <citation type="submission" date="2023-06" db="EMBL/GenBank/DDBJ databases">
        <authorList>
            <person name="Ma L."/>
            <person name="Liu K.-W."/>
            <person name="Li Z."/>
            <person name="Hsiao Y.-Y."/>
            <person name="Qi Y."/>
            <person name="Fu T."/>
            <person name="Tang G."/>
            <person name="Zhang D."/>
            <person name="Sun W.-H."/>
            <person name="Liu D.-K."/>
            <person name="Li Y."/>
            <person name="Chen G.-Z."/>
            <person name="Liu X.-D."/>
            <person name="Liao X.-Y."/>
            <person name="Jiang Y.-T."/>
            <person name="Yu X."/>
            <person name="Hao Y."/>
            <person name="Huang J."/>
            <person name="Zhao X.-W."/>
            <person name="Ke S."/>
            <person name="Chen Y.-Y."/>
            <person name="Wu W.-L."/>
            <person name="Hsu J.-L."/>
            <person name="Lin Y.-F."/>
            <person name="Huang M.-D."/>
            <person name="Li C.-Y."/>
            <person name="Huang L."/>
            <person name="Wang Z.-W."/>
            <person name="Zhao X."/>
            <person name="Zhong W.-Y."/>
            <person name="Peng D.-H."/>
            <person name="Ahmad S."/>
            <person name="Lan S."/>
            <person name="Zhang J.-S."/>
            <person name="Tsai W.-C."/>
            <person name="Van De Peer Y."/>
            <person name="Liu Z.-J."/>
        </authorList>
    </citation>
    <scope>NUCLEOTIDE SEQUENCE</scope>
    <source>
        <strain evidence="4">CP</strain>
        <tissue evidence="4">Leaves</tissue>
    </source>
</reference>
<dbReference type="AlphaFoldDB" id="A0AAV9CN84"/>
<keyword evidence="2 3" id="KW-0040">ANK repeat</keyword>
<dbReference type="PANTHER" id="PTHR24186">
    <property type="entry name" value="PROTEIN PHOSPHATASE 1 REGULATORY SUBUNIT"/>
    <property type="match status" value="1"/>
</dbReference>
<dbReference type="Proteomes" id="UP001180020">
    <property type="component" value="Unassembled WGS sequence"/>
</dbReference>
<keyword evidence="5" id="KW-1185">Reference proteome</keyword>
<evidence type="ECO:0000256" key="3">
    <source>
        <dbReference type="PROSITE-ProRule" id="PRU00023"/>
    </source>
</evidence>
<dbReference type="PANTHER" id="PTHR24186:SF38">
    <property type="entry name" value="ANKYRIN REPEAT FAMILY PROTEIN"/>
    <property type="match status" value="1"/>
</dbReference>
<gene>
    <name evidence="4" type="ORF">QJS10_CPB18g01110</name>
</gene>
<evidence type="ECO:0000256" key="2">
    <source>
        <dbReference type="ARBA" id="ARBA00023043"/>
    </source>
</evidence>
<evidence type="ECO:0000313" key="4">
    <source>
        <dbReference type="EMBL" id="KAK1290225.1"/>
    </source>
</evidence>
<dbReference type="PROSITE" id="PS50088">
    <property type="entry name" value="ANK_REPEAT"/>
    <property type="match status" value="1"/>
</dbReference>
<comment type="caution">
    <text evidence="4">The sequence shown here is derived from an EMBL/GenBank/DDBJ whole genome shotgun (WGS) entry which is preliminary data.</text>
</comment>
<evidence type="ECO:0000256" key="1">
    <source>
        <dbReference type="ARBA" id="ARBA00022737"/>
    </source>
</evidence>
<dbReference type="SUPFAM" id="SSF48403">
    <property type="entry name" value="Ankyrin repeat"/>
    <property type="match status" value="1"/>
</dbReference>
<dbReference type="GO" id="GO:0005886">
    <property type="term" value="C:plasma membrane"/>
    <property type="evidence" value="ECO:0007669"/>
    <property type="project" value="TreeGrafter"/>
</dbReference>
<dbReference type="InterPro" id="IPR036770">
    <property type="entry name" value="Ankyrin_rpt-contain_sf"/>
</dbReference>
<sequence length="207" mass="22302">MEKLMHASLVGDVSALTGLLPYDPLFEMMVHPPVTQTPLHVASLRGHTAFASEMLRLKPELCRTQNSDGHYPIHLASSWGRVDIVRKMVEADKSLARPCDGNGCTALHAAAANNQVEVLSALLKEETGLAKEVTGQGETALHVAVKNHMIGAATHLIEHCKDIIQQCLTGPSDTEIIRSLSHAGCKSGPRFTRPASKLIITTTPLGY</sequence>
<evidence type="ECO:0000313" key="5">
    <source>
        <dbReference type="Proteomes" id="UP001180020"/>
    </source>
</evidence>
<accession>A0AAV9CN84</accession>
<name>A0AAV9CN84_ACOCL</name>
<protein>
    <submittedName>
        <fullName evidence="4">Uncharacterized protein</fullName>
    </submittedName>
</protein>
<dbReference type="EMBL" id="JAUJYO010000018">
    <property type="protein sequence ID" value="KAK1290225.1"/>
    <property type="molecule type" value="Genomic_DNA"/>
</dbReference>